<keyword evidence="2" id="KW-1185">Reference proteome</keyword>
<dbReference type="OrthoDB" id="2339761at2"/>
<dbReference type="RefSeq" id="WP_069697253.1">
    <property type="nucleotide sequence ID" value="NZ_JAGGMA010000010.1"/>
</dbReference>
<comment type="caution">
    <text evidence="1">The sequence shown here is derived from an EMBL/GenBank/DDBJ whole genome shotgun (WGS) entry which is preliminary data.</text>
</comment>
<reference evidence="1 2" key="1">
    <citation type="submission" date="2016-09" db="EMBL/GenBank/DDBJ databases">
        <authorList>
            <person name="Capua I."/>
            <person name="De Benedictis P."/>
            <person name="Joannis T."/>
            <person name="Lombin L.H."/>
            <person name="Cattoli G."/>
        </authorList>
    </citation>
    <scope>NUCLEOTIDE SEQUENCE [LARGE SCALE GENOMIC DNA]</scope>
    <source>
        <strain evidence="1 2">LMG 25899</strain>
    </source>
</reference>
<dbReference type="AlphaFoldDB" id="A0A1E5L0V1"/>
<name>A0A1E5L0V1_9ENTE</name>
<protein>
    <submittedName>
        <fullName evidence="1">Uncharacterized protein</fullName>
    </submittedName>
</protein>
<organism evidence="1 2">
    <name type="scientific">Enterococcus rivorum</name>
    <dbReference type="NCBI Taxonomy" id="762845"/>
    <lineage>
        <taxon>Bacteria</taxon>
        <taxon>Bacillati</taxon>
        <taxon>Bacillota</taxon>
        <taxon>Bacilli</taxon>
        <taxon>Lactobacillales</taxon>
        <taxon>Enterococcaceae</taxon>
        <taxon>Enterococcus</taxon>
    </lineage>
</organism>
<dbReference type="STRING" id="762845.BCR26_07830"/>
<dbReference type="Proteomes" id="UP000095256">
    <property type="component" value="Unassembled WGS sequence"/>
</dbReference>
<accession>A0A1E5L0V1</accession>
<evidence type="ECO:0000313" key="1">
    <source>
        <dbReference type="EMBL" id="OEH83725.1"/>
    </source>
</evidence>
<dbReference type="EMBL" id="MIEK01000003">
    <property type="protein sequence ID" value="OEH83725.1"/>
    <property type="molecule type" value="Genomic_DNA"/>
</dbReference>
<proteinExistence type="predicted"/>
<evidence type="ECO:0000313" key="2">
    <source>
        <dbReference type="Proteomes" id="UP000095256"/>
    </source>
</evidence>
<sequence>MIIGSDDFYDLFEFYKKVNEKNGNKLNLSSYKVDTDVAEGEKNIAYSLKEDVIEEIIEDLEELKAITKDLKSVDTSQAIDEIVSDYQFKSNLVKLIGIYGHLSAQFEDFYDFHVEFLKSLPEMTKEDSERI</sequence>
<gene>
    <name evidence="1" type="ORF">BCR26_07830</name>
</gene>